<dbReference type="EMBL" id="JAUSVL010000001">
    <property type="protein sequence ID" value="MDQ0290659.1"/>
    <property type="molecule type" value="Genomic_DNA"/>
</dbReference>
<gene>
    <name evidence="1" type="ORF">J3R75_002766</name>
</gene>
<comment type="caution">
    <text evidence="1">The sequence shown here is derived from an EMBL/GenBank/DDBJ whole genome shotgun (WGS) entry which is preliminary data.</text>
</comment>
<dbReference type="Proteomes" id="UP001238163">
    <property type="component" value="Unassembled WGS sequence"/>
</dbReference>
<dbReference type="AlphaFoldDB" id="A0AAE3VIB3"/>
<accession>A0AAE3VIB3</accession>
<organism evidence="1 2">
    <name type="scientific">Oligosphaera ethanolica</name>
    <dbReference type="NCBI Taxonomy" id="760260"/>
    <lineage>
        <taxon>Bacteria</taxon>
        <taxon>Pseudomonadati</taxon>
        <taxon>Lentisphaerota</taxon>
        <taxon>Oligosphaeria</taxon>
        <taxon>Oligosphaerales</taxon>
        <taxon>Oligosphaeraceae</taxon>
        <taxon>Oligosphaera</taxon>
    </lineage>
</organism>
<name>A0AAE3VIB3_9BACT</name>
<proteinExistence type="predicted"/>
<protein>
    <submittedName>
        <fullName evidence="1">HTH transcriptional regulator</fullName>
    </submittedName>
</protein>
<sequence length="96" mass="11178">MIWLKAGADKRRVNSKEELRRLFQFSNQFHADELPTKAGIDKLDKLRFRDFLRDVYKQEFPDSPAELTRLLQNMNLATDAGRLNLAGVLLFAEQPE</sequence>
<evidence type="ECO:0000313" key="1">
    <source>
        <dbReference type="EMBL" id="MDQ0290659.1"/>
    </source>
</evidence>
<evidence type="ECO:0000313" key="2">
    <source>
        <dbReference type="Proteomes" id="UP001238163"/>
    </source>
</evidence>
<reference evidence="1" key="1">
    <citation type="submission" date="2023-07" db="EMBL/GenBank/DDBJ databases">
        <title>Genomic Encyclopedia of Type Strains, Phase IV (KMG-IV): sequencing the most valuable type-strain genomes for metagenomic binning, comparative biology and taxonomic classification.</title>
        <authorList>
            <person name="Goeker M."/>
        </authorList>
    </citation>
    <scope>NUCLEOTIDE SEQUENCE</scope>
    <source>
        <strain evidence="1">DSM 24202</strain>
    </source>
</reference>
<keyword evidence="2" id="KW-1185">Reference proteome</keyword>